<proteinExistence type="predicted"/>
<feature type="domain" description="HTH merR-type" evidence="2">
    <location>
        <begin position="16"/>
        <end position="85"/>
    </location>
</feature>
<evidence type="ECO:0000256" key="1">
    <source>
        <dbReference type="ARBA" id="ARBA00023125"/>
    </source>
</evidence>
<dbReference type="SUPFAM" id="SSF46955">
    <property type="entry name" value="Putative DNA-binding domain"/>
    <property type="match status" value="1"/>
</dbReference>
<gene>
    <name evidence="3" type="ORF">Cph01nite_11150</name>
</gene>
<dbReference type="CDD" id="cd01109">
    <property type="entry name" value="HTH_YyaN"/>
    <property type="match status" value="1"/>
</dbReference>
<accession>A0ABQ4DJ20</accession>
<dbReference type="InterPro" id="IPR009061">
    <property type="entry name" value="DNA-bd_dom_put_sf"/>
</dbReference>
<dbReference type="PANTHER" id="PTHR30204:SF98">
    <property type="entry name" value="HTH-TYPE TRANSCRIPTIONAL REGULATOR ADHR"/>
    <property type="match status" value="1"/>
</dbReference>
<dbReference type="EMBL" id="BONP01000004">
    <property type="protein sequence ID" value="GIG39353.1"/>
    <property type="molecule type" value="Genomic_DNA"/>
</dbReference>
<dbReference type="Proteomes" id="UP000614741">
    <property type="component" value="Unassembled WGS sequence"/>
</dbReference>
<sequence>MDEVTVLDPTGQVPTGLTIEEASSRTGVSAHTLRYYERIGLMDPVPRGPGGHRRYTDDDLGRVVFLTLLRQTGMSIRDMQRFVELTRQGDHTIADRVDVLVDHRARLRAHVELLTRHLAALETKIGVYRTILGVEHPTPDDEPALAGVKEQP</sequence>
<evidence type="ECO:0000313" key="3">
    <source>
        <dbReference type="EMBL" id="GIG39353.1"/>
    </source>
</evidence>
<evidence type="ECO:0000313" key="4">
    <source>
        <dbReference type="Proteomes" id="UP000614741"/>
    </source>
</evidence>
<protein>
    <submittedName>
        <fullName evidence="3">MerR family transcriptional regulator</fullName>
    </submittedName>
</protein>
<comment type="caution">
    <text evidence="3">The sequence shown here is derived from an EMBL/GenBank/DDBJ whole genome shotgun (WGS) entry which is preliminary data.</text>
</comment>
<dbReference type="SMART" id="SM00422">
    <property type="entry name" value="HTH_MERR"/>
    <property type="match status" value="1"/>
</dbReference>
<name>A0ABQ4DJ20_9CELL</name>
<organism evidence="3 4">
    <name type="scientific">Cellulomonas phragmiteti</name>
    <dbReference type="NCBI Taxonomy" id="478780"/>
    <lineage>
        <taxon>Bacteria</taxon>
        <taxon>Bacillati</taxon>
        <taxon>Actinomycetota</taxon>
        <taxon>Actinomycetes</taxon>
        <taxon>Micrococcales</taxon>
        <taxon>Cellulomonadaceae</taxon>
        <taxon>Cellulomonas</taxon>
    </lineage>
</organism>
<dbReference type="RefSeq" id="WP_203671981.1">
    <property type="nucleotide sequence ID" value="NZ_BONP01000004.1"/>
</dbReference>
<evidence type="ECO:0000259" key="2">
    <source>
        <dbReference type="PROSITE" id="PS50937"/>
    </source>
</evidence>
<dbReference type="PROSITE" id="PS50937">
    <property type="entry name" value="HTH_MERR_2"/>
    <property type="match status" value="1"/>
</dbReference>
<dbReference type="InterPro" id="IPR000551">
    <property type="entry name" value="MerR-type_HTH_dom"/>
</dbReference>
<keyword evidence="1" id="KW-0238">DNA-binding</keyword>
<dbReference type="PANTHER" id="PTHR30204">
    <property type="entry name" value="REDOX-CYCLING DRUG-SENSING TRANSCRIPTIONAL ACTIVATOR SOXR"/>
    <property type="match status" value="1"/>
</dbReference>
<dbReference type="PRINTS" id="PR00040">
    <property type="entry name" value="HTHMERR"/>
</dbReference>
<dbReference type="Gene3D" id="1.10.1660.10">
    <property type="match status" value="1"/>
</dbReference>
<dbReference type="Pfam" id="PF13411">
    <property type="entry name" value="MerR_1"/>
    <property type="match status" value="1"/>
</dbReference>
<reference evidence="3 4" key="1">
    <citation type="submission" date="2021-01" db="EMBL/GenBank/DDBJ databases">
        <title>Whole genome shotgun sequence of Cellulomonas phragmiteti NBRC 110785.</title>
        <authorList>
            <person name="Komaki H."/>
            <person name="Tamura T."/>
        </authorList>
    </citation>
    <scope>NUCLEOTIDE SEQUENCE [LARGE SCALE GENOMIC DNA]</scope>
    <source>
        <strain evidence="3 4">NBRC 110785</strain>
    </source>
</reference>
<dbReference type="InterPro" id="IPR047057">
    <property type="entry name" value="MerR_fam"/>
</dbReference>
<keyword evidence="4" id="KW-1185">Reference proteome</keyword>